<keyword evidence="2" id="KW-1185">Reference proteome</keyword>
<name>A0A402AT94_9CHLR</name>
<evidence type="ECO:0000313" key="1">
    <source>
        <dbReference type="EMBL" id="GCE22295.1"/>
    </source>
</evidence>
<organism evidence="1 2">
    <name type="scientific">Dictyobacter kobayashii</name>
    <dbReference type="NCBI Taxonomy" id="2014872"/>
    <lineage>
        <taxon>Bacteria</taxon>
        <taxon>Bacillati</taxon>
        <taxon>Chloroflexota</taxon>
        <taxon>Ktedonobacteria</taxon>
        <taxon>Ktedonobacterales</taxon>
        <taxon>Dictyobacteraceae</taxon>
        <taxon>Dictyobacter</taxon>
    </lineage>
</organism>
<reference evidence="2" key="1">
    <citation type="submission" date="2018-12" db="EMBL/GenBank/DDBJ databases">
        <title>Tengunoibacter tsumagoiensis gen. nov., sp. nov., Dictyobacter kobayashii sp. nov., D. alpinus sp. nov., and D. joshuensis sp. nov. and description of Dictyobacteraceae fam. nov. within the order Ktedonobacterales isolated from Tengu-no-mugimeshi.</title>
        <authorList>
            <person name="Wang C.M."/>
            <person name="Zheng Y."/>
            <person name="Sakai Y."/>
            <person name="Toyoda A."/>
            <person name="Minakuchi Y."/>
            <person name="Abe K."/>
            <person name="Yokota A."/>
            <person name="Yabe S."/>
        </authorList>
    </citation>
    <scope>NUCLEOTIDE SEQUENCE [LARGE SCALE GENOMIC DNA]</scope>
    <source>
        <strain evidence="2">Uno11</strain>
    </source>
</reference>
<comment type="caution">
    <text evidence="1">The sequence shown here is derived from an EMBL/GenBank/DDBJ whole genome shotgun (WGS) entry which is preliminary data.</text>
</comment>
<accession>A0A402AT94</accession>
<sequence>MATLYKGLCILPAWGPWESGLVKTSSARVNVSLKYKLKLNGDIHRETYKLKITNAVKGKIKETLFLTQRKCSSMYA</sequence>
<proteinExistence type="predicted"/>
<dbReference type="Proteomes" id="UP000287188">
    <property type="component" value="Unassembled WGS sequence"/>
</dbReference>
<dbReference type="AlphaFoldDB" id="A0A402AT94"/>
<dbReference type="EMBL" id="BIFS01000002">
    <property type="protein sequence ID" value="GCE22295.1"/>
    <property type="molecule type" value="Genomic_DNA"/>
</dbReference>
<protein>
    <submittedName>
        <fullName evidence="1">Uncharacterized protein</fullName>
    </submittedName>
</protein>
<evidence type="ECO:0000313" key="2">
    <source>
        <dbReference type="Proteomes" id="UP000287188"/>
    </source>
</evidence>
<gene>
    <name evidence="1" type="ORF">KDK_60950</name>
</gene>